<dbReference type="Gene3D" id="3.90.1310.10">
    <property type="entry name" value="Penicillin-binding protein 2a (Domain 2)"/>
    <property type="match status" value="1"/>
</dbReference>
<reference evidence="5" key="2">
    <citation type="submission" date="2020-09" db="EMBL/GenBank/DDBJ databases">
        <authorList>
            <person name="Sun Q."/>
            <person name="Kim S."/>
        </authorList>
    </citation>
    <scope>NUCLEOTIDE SEQUENCE</scope>
    <source>
        <strain evidence="5">KCTC 12368</strain>
    </source>
</reference>
<keyword evidence="6" id="KW-1185">Reference proteome</keyword>
<dbReference type="Gene3D" id="3.40.710.10">
    <property type="entry name" value="DD-peptidase/beta-lactamase superfamily"/>
    <property type="match status" value="1"/>
</dbReference>
<dbReference type="InterPro" id="IPR001460">
    <property type="entry name" value="PCN-bd_Tpept"/>
</dbReference>
<sequence>MNIKKSILLRVRLAFLAVVLFAGAILYRIAHVQFVDGDKWRQKAEDINLQYRKVSATRGNIYSDDGSLLATSLPFYRVALDPGIVDEDEYRAGIDSLAMNLSAFYKDRSSTAYRRMINDARLEGKRYLVINRRQIGYQEKQRMSEWPIFRKGRMGGGVIFEKVEKRYNPFKNLAGRTVGFLNEDRYGAGLEYSFNGYLEGKNGEALFQKIAGGTWKPVHDAEDIRPEDGFDIVTTIDINIQDVAESALLRQLINKDAEYGSVVVMEVKTGHIKAIANLEKKDNGYGYGEYYNYAIGEQGLTEPGSTFKLLSMLALLEEGKVNLNDTVDTGDGNYKFYNQTMRDSKYGGYGKLSVREVFEKSSNVGVSKLVDEHFGVDPSKYLAYIEQAGLDKPFGFQLKGEGVPYFKSPTDKKNWYGTTLPWMSIGYEVKLTPMHTLALYNAVANGGRMVKPMIVERIQRGNSKEEEYDTEVIRKSIASDDTIEKLQGLLQGVVERGTARNISGGAYKIAGKTGTAQKLVNGRYTKRYYTSFAGYFPADNPKYSMIIVIDSPKGFNVYGGDVSAPVFKEIADKIYAQDLNLNKPLPQPKPKRDKSGTLVFPYIQAGNVEELQMICNKFGLSNHYAGEEEWVKSAVVNRSIAWQPNKVEAPVVPDVAGLTLRDALYILENKGLSVNYTGKGRVKYQSLRAGTNVPKGGRIMIELS</sequence>
<dbReference type="CDD" id="cd06575">
    <property type="entry name" value="PASTA_Pbp2x-like_2"/>
    <property type="match status" value="1"/>
</dbReference>
<dbReference type="SUPFAM" id="SSF54184">
    <property type="entry name" value="Penicillin-binding protein 2x (pbp-2x), c-terminal domain"/>
    <property type="match status" value="1"/>
</dbReference>
<dbReference type="Proteomes" id="UP000619457">
    <property type="component" value="Unassembled WGS sequence"/>
</dbReference>
<dbReference type="InterPro" id="IPR005311">
    <property type="entry name" value="PBP_dimer"/>
</dbReference>
<keyword evidence="2" id="KW-0378">Hydrolase</keyword>
<dbReference type="Gene3D" id="3.30.450.330">
    <property type="match status" value="1"/>
</dbReference>
<dbReference type="AlphaFoldDB" id="A0A918Q8B7"/>
<dbReference type="Gene3D" id="3.30.10.20">
    <property type="match status" value="1"/>
</dbReference>
<comment type="subcellular location">
    <subcellularLocation>
        <location evidence="1">Membrane</location>
    </subcellularLocation>
</comment>
<dbReference type="InterPro" id="IPR012338">
    <property type="entry name" value="Beta-lactam/transpept-like"/>
</dbReference>
<dbReference type="InterPro" id="IPR005543">
    <property type="entry name" value="PASTA_dom"/>
</dbReference>
<evidence type="ECO:0000313" key="6">
    <source>
        <dbReference type="Proteomes" id="UP000619457"/>
    </source>
</evidence>
<keyword evidence="3" id="KW-0472">Membrane</keyword>
<dbReference type="GO" id="GO:0005886">
    <property type="term" value="C:plasma membrane"/>
    <property type="evidence" value="ECO:0007669"/>
    <property type="project" value="TreeGrafter"/>
</dbReference>
<evidence type="ECO:0000259" key="4">
    <source>
        <dbReference type="PROSITE" id="PS51178"/>
    </source>
</evidence>
<dbReference type="SMART" id="SM00740">
    <property type="entry name" value="PASTA"/>
    <property type="match status" value="1"/>
</dbReference>
<accession>A0A918Q8B7</accession>
<evidence type="ECO:0000256" key="1">
    <source>
        <dbReference type="ARBA" id="ARBA00004370"/>
    </source>
</evidence>
<comment type="caution">
    <text evidence="5">The sequence shown here is derived from an EMBL/GenBank/DDBJ whole genome shotgun (WGS) entry which is preliminary data.</text>
</comment>
<dbReference type="Pfam" id="PF00905">
    <property type="entry name" value="Transpeptidase"/>
    <property type="match status" value="1"/>
</dbReference>
<dbReference type="PROSITE" id="PS51178">
    <property type="entry name" value="PASTA"/>
    <property type="match status" value="1"/>
</dbReference>
<dbReference type="InterPro" id="IPR036138">
    <property type="entry name" value="PBP_dimer_sf"/>
</dbReference>
<evidence type="ECO:0000313" key="5">
    <source>
        <dbReference type="EMBL" id="GGZ36142.1"/>
    </source>
</evidence>
<keyword evidence="2" id="KW-0645">Protease</keyword>
<gene>
    <name evidence="5" type="primary">ftsI</name>
    <name evidence="5" type="ORF">GCM10007049_31850</name>
</gene>
<proteinExistence type="predicted"/>
<dbReference type="GO" id="GO:0008658">
    <property type="term" value="F:penicillin binding"/>
    <property type="evidence" value="ECO:0007669"/>
    <property type="project" value="InterPro"/>
</dbReference>
<dbReference type="Pfam" id="PF03717">
    <property type="entry name" value="PBP_dimer"/>
    <property type="match status" value="1"/>
</dbReference>
<name>A0A918Q8B7_9BACT</name>
<dbReference type="GO" id="GO:0071555">
    <property type="term" value="P:cell wall organization"/>
    <property type="evidence" value="ECO:0007669"/>
    <property type="project" value="TreeGrafter"/>
</dbReference>
<evidence type="ECO:0000256" key="2">
    <source>
        <dbReference type="ARBA" id="ARBA00022645"/>
    </source>
</evidence>
<reference evidence="5" key="1">
    <citation type="journal article" date="2014" name="Int. J. Syst. Evol. Microbiol.">
        <title>Complete genome sequence of Corynebacterium casei LMG S-19264T (=DSM 44701T), isolated from a smear-ripened cheese.</title>
        <authorList>
            <consortium name="US DOE Joint Genome Institute (JGI-PGF)"/>
            <person name="Walter F."/>
            <person name="Albersmeier A."/>
            <person name="Kalinowski J."/>
            <person name="Ruckert C."/>
        </authorList>
    </citation>
    <scope>NUCLEOTIDE SEQUENCE</scope>
    <source>
        <strain evidence="5">KCTC 12368</strain>
    </source>
</reference>
<keyword evidence="2" id="KW-0121">Carboxypeptidase</keyword>
<organism evidence="5 6">
    <name type="scientific">Echinicola pacifica</name>
    <dbReference type="NCBI Taxonomy" id="346377"/>
    <lineage>
        <taxon>Bacteria</taxon>
        <taxon>Pseudomonadati</taxon>
        <taxon>Bacteroidota</taxon>
        <taxon>Cytophagia</taxon>
        <taxon>Cytophagales</taxon>
        <taxon>Cyclobacteriaceae</taxon>
        <taxon>Echinicola</taxon>
    </lineage>
</organism>
<dbReference type="PANTHER" id="PTHR30627:SF1">
    <property type="entry name" value="PEPTIDOGLYCAN D,D-TRANSPEPTIDASE FTSI"/>
    <property type="match status" value="1"/>
</dbReference>
<dbReference type="EMBL" id="BMWX01000006">
    <property type="protein sequence ID" value="GGZ36142.1"/>
    <property type="molecule type" value="Genomic_DNA"/>
</dbReference>
<dbReference type="Pfam" id="PF03793">
    <property type="entry name" value="PASTA"/>
    <property type="match status" value="1"/>
</dbReference>
<dbReference type="SUPFAM" id="SSF56519">
    <property type="entry name" value="Penicillin binding protein dimerisation domain"/>
    <property type="match status" value="1"/>
</dbReference>
<protein>
    <submittedName>
        <fullName evidence="5">Penicillin-binding protein</fullName>
    </submittedName>
</protein>
<feature type="domain" description="PASTA" evidence="4">
    <location>
        <begin position="646"/>
        <end position="704"/>
    </location>
</feature>
<dbReference type="PANTHER" id="PTHR30627">
    <property type="entry name" value="PEPTIDOGLYCAN D,D-TRANSPEPTIDASE"/>
    <property type="match status" value="1"/>
</dbReference>
<dbReference type="InterPro" id="IPR050515">
    <property type="entry name" value="Beta-lactam/transpept"/>
</dbReference>
<dbReference type="SUPFAM" id="SSF56601">
    <property type="entry name" value="beta-lactamase/transpeptidase-like"/>
    <property type="match status" value="1"/>
</dbReference>
<dbReference type="GO" id="GO:0004180">
    <property type="term" value="F:carboxypeptidase activity"/>
    <property type="evidence" value="ECO:0007669"/>
    <property type="project" value="UniProtKB-KW"/>
</dbReference>
<dbReference type="RefSeq" id="WP_018475567.1">
    <property type="nucleotide sequence ID" value="NZ_BMWX01000006.1"/>
</dbReference>
<evidence type="ECO:0000256" key="3">
    <source>
        <dbReference type="ARBA" id="ARBA00023136"/>
    </source>
</evidence>